<dbReference type="Gene3D" id="1.25.40.10">
    <property type="entry name" value="Tetratricopeptide repeat domain"/>
    <property type="match status" value="1"/>
</dbReference>
<dbReference type="InterPro" id="IPR011990">
    <property type="entry name" value="TPR-like_helical_dom_sf"/>
</dbReference>
<dbReference type="InterPro" id="IPR018060">
    <property type="entry name" value="HTH_AraC"/>
</dbReference>
<accession>A0A2U2XCA4</accession>
<dbReference type="Pfam" id="PF12833">
    <property type="entry name" value="HTH_18"/>
    <property type="match status" value="1"/>
</dbReference>
<dbReference type="OrthoDB" id="5295174at2"/>
<keyword evidence="9" id="KW-1185">Reference proteome</keyword>
<keyword evidence="3" id="KW-0804">Transcription</keyword>
<organism evidence="8 9">
    <name type="scientific">Brumimicrobium oceani</name>
    <dbReference type="NCBI Taxonomy" id="2100725"/>
    <lineage>
        <taxon>Bacteria</taxon>
        <taxon>Pseudomonadati</taxon>
        <taxon>Bacteroidota</taxon>
        <taxon>Flavobacteriia</taxon>
        <taxon>Flavobacteriales</taxon>
        <taxon>Crocinitomicaceae</taxon>
        <taxon>Brumimicrobium</taxon>
    </lineage>
</organism>
<feature type="region of interest" description="Disordered" evidence="4">
    <location>
        <begin position="376"/>
        <end position="401"/>
    </location>
</feature>
<dbReference type="InterPro" id="IPR009057">
    <property type="entry name" value="Homeodomain-like_sf"/>
</dbReference>
<evidence type="ECO:0000256" key="5">
    <source>
        <dbReference type="SAM" id="Phobius"/>
    </source>
</evidence>
<gene>
    <name evidence="8" type="ORF">DIT68_09190</name>
</gene>
<comment type="caution">
    <text evidence="8">The sequence shown here is derived from an EMBL/GenBank/DDBJ whole genome shotgun (WGS) entry which is preliminary data.</text>
</comment>
<reference evidence="8 9" key="2">
    <citation type="submission" date="2018-05" db="EMBL/GenBank/DDBJ databases">
        <authorList>
            <person name="Lanie J.A."/>
            <person name="Ng W.-L."/>
            <person name="Kazmierczak K.M."/>
            <person name="Andrzejewski T.M."/>
            <person name="Davidsen T.M."/>
            <person name="Wayne K.J."/>
            <person name="Tettelin H."/>
            <person name="Glass J.I."/>
            <person name="Rusch D."/>
            <person name="Podicherti R."/>
            <person name="Tsui H.-C.T."/>
            <person name="Winkler M.E."/>
        </authorList>
    </citation>
    <scope>NUCLEOTIDE SEQUENCE [LARGE SCALE GENOMIC DNA]</scope>
    <source>
        <strain evidence="8 9">C305</strain>
    </source>
</reference>
<dbReference type="AlphaFoldDB" id="A0A2U2XCA4"/>
<feature type="signal peptide" evidence="6">
    <location>
        <begin position="1"/>
        <end position="19"/>
    </location>
</feature>
<reference evidence="8 9" key="1">
    <citation type="submission" date="2018-05" db="EMBL/GenBank/DDBJ databases">
        <title>Brumimicrobium oceani sp. nov., isolated from coastal sediment.</title>
        <authorList>
            <person name="Kou Y."/>
        </authorList>
    </citation>
    <scope>NUCLEOTIDE SEQUENCE [LARGE SCALE GENOMIC DNA]</scope>
    <source>
        <strain evidence="8 9">C305</strain>
    </source>
</reference>
<evidence type="ECO:0000256" key="3">
    <source>
        <dbReference type="ARBA" id="ARBA00023163"/>
    </source>
</evidence>
<dbReference type="GO" id="GO:0043565">
    <property type="term" value="F:sequence-specific DNA binding"/>
    <property type="evidence" value="ECO:0007669"/>
    <property type="project" value="InterPro"/>
</dbReference>
<name>A0A2U2XCA4_9FLAO</name>
<keyword evidence="5" id="KW-0812">Transmembrane</keyword>
<dbReference type="RefSeq" id="WP_109359503.1">
    <property type="nucleotide sequence ID" value="NZ_QFRJ01000006.1"/>
</dbReference>
<dbReference type="PROSITE" id="PS01124">
    <property type="entry name" value="HTH_ARAC_FAMILY_2"/>
    <property type="match status" value="1"/>
</dbReference>
<sequence>MIKTIFVLLLTLFSFRSIAQNPYYDSIYRVTAQELIASDPKQALKNVEQLSSISTNRAEQLKSLLLKAALLRTYGINNEALDILFKTDSIAHLEKDYVSITRINGLIATIYRESQLNAAATIYFKKTKEAIEKIENENLKNRFRGSIEQESAQIELKKENYLKTIKHINQSNEYFLLAGETADIPFHLSSNYGQIGTVYLLLDEIDSTFFYLNRALNELTKAQAANSPKKGFIYTGLAEAYIKIDSLELAEDYLHKSKSIAEKSNYFELKKETYFKLSNFYKKTGDHDKFIQSNEQYLKLINDDQEEKKRISNLLIESLYEKEQNSITKQRSSSKKITLLTSSVFLLIILLGWYIYSKRQSKKKFLAYIENKNNYENKAKDPSPEKPTAAPETKSKSYMSEEKETEILKKLLEIEKTNFYLDENISLSTLSGKLGVNQRYLTHVIKTHKKSDFSSYINALRINYIVDCIKSDPKFLMYKISYLAELCGFASHSRFSINFKKVTGTTPSAFIAYVKNENEKIN</sequence>
<dbReference type="SUPFAM" id="SSF46689">
    <property type="entry name" value="Homeodomain-like"/>
    <property type="match status" value="1"/>
</dbReference>
<evidence type="ECO:0000256" key="1">
    <source>
        <dbReference type="ARBA" id="ARBA00023015"/>
    </source>
</evidence>
<evidence type="ECO:0000256" key="4">
    <source>
        <dbReference type="SAM" id="MobiDB-lite"/>
    </source>
</evidence>
<keyword evidence="5" id="KW-1133">Transmembrane helix</keyword>
<evidence type="ECO:0000313" key="8">
    <source>
        <dbReference type="EMBL" id="PWH85422.1"/>
    </source>
</evidence>
<feature type="domain" description="HTH araC/xylS-type" evidence="7">
    <location>
        <begin position="409"/>
        <end position="513"/>
    </location>
</feature>
<dbReference type="Gene3D" id="1.10.10.60">
    <property type="entry name" value="Homeodomain-like"/>
    <property type="match status" value="2"/>
</dbReference>
<dbReference type="PANTHER" id="PTHR43280:SF2">
    <property type="entry name" value="HTH-TYPE TRANSCRIPTIONAL REGULATOR EXSA"/>
    <property type="match status" value="1"/>
</dbReference>
<dbReference type="Proteomes" id="UP000245370">
    <property type="component" value="Unassembled WGS sequence"/>
</dbReference>
<protein>
    <recommendedName>
        <fullName evidence="7">HTH araC/xylS-type domain-containing protein</fullName>
    </recommendedName>
</protein>
<evidence type="ECO:0000256" key="6">
    <source>
        <dbReference type="SAM" id="SignalP"/>
    </source>
</evidence>
<evidence type="ECO:0000256" key="2">
    <source>
        <dbReference type="ARBA" id="ARBA00023125"/>
    </source>
</evidence>
<dbReference type="EMBL" id="QFRJ01000006">
    <property type="protein sequence ID" value="PWH85422.1"/>
    <property type="molecule type" value="Genomic_DNA"/>
</dbReference>
<keyword evidence="6" id="KW-0732">Signal</keyword>
<evidence type="ECO:0000313" key="9">
    <source>
        <dbReference type="Proteomes" id="UP000245370"/>
    </source>
</evidence>
<dbReference type="SMART" id="SM00342">
    <property type="entry name" value="HTH_ARAC"/>
    <property type="match status" value="1"/>
</dbReference>
<feature type="transmembrane region" description="Helical" evidence="5">
    <location>
        <begin position="337"/>
        <end position="356"/>
    </location>
</feature>
<proteinExistence type="predicted"/>
<evidence type="ECO:0000259" key="7">
    <source>
        <dbReference type="PROSITE" id="PS01124"/>
    </source>
</evidence>
<keyword evidence="2" id="KW-0238">DNA-binding</keyword>
<dbReference type="GO" id="GO:0003700">
    <property type="term" value="F:DNA-binding transcription factor activity"/>
    <property type="evidence" value="ECO:0007669"/>
    <property type="project" value="InterPro"/>
</dbReference>
<keyword evidence="5" id="KW-0472">Membrane</keyword>
<feature type="chain" id="PRO_5015718351" description="HTH araC/xylS-type domain-containing protein" evidence="6">
    <location>
        <begin position="20"/>
        <end position="522"/>
    </location>
</feature>
<keyword evidence="1" id="KW-0805">Transcription regulation</keyword>
<dbReference type="SUPFAM" id="SSF48452">
    <property type="entry name" value="TPR-like"/>
    <property type="match status" value="1"/>
</dbReference>
<dbReference type="PANTHER" id="PTHR43280">
    <property type="entry name" value="ARAC-FAMILY TRANSCRIPTIONAL REGULATOR"/>
    <property type="match status" value="1"/>
</dbReference>